<evidence type="ECO:0000256" key="2">
    <source>
        <dbReference type="SAM" id="Phobius"/>
    </source>
</evidence>
<feature type="transmembrane region" description="Helical" evidence="2">
    <location>
        <begin position="41"/>
        <end position="58"/>
    </location>
</feature>
<feature type="transmembrane region" description="Helical" evidence="2">
    <location>
        <begin position="127"/>
        <end position="146"/>
    </location>
</feature>
<evidence type="ECO:0000256" key="1">
    <source>
        <dbReference type="SAM" id="MobiDB-lite"/>
    </source>
</evidence>
<protein>
    <recommendedName>
        <fullName evidence="3">Protein-glutamine gamma-glutamyltransferase-like C-terminal domain-containing protein</fullName>
    </recommendedName>
</protein>
<feature type="transmembrane region" description="Helical" evidence="2">
    <location>
        <begin position="94"/>
        <end position="115"/>
    </location>
</feature>
<dbReference type="AlphaFoldDB" id="A0A917HT35"/>
<feature type="region of interest" description="Disordered" evidence="1">
    <location>
        <begin position="422"/>
        <end position="447"/>
    </location>
</feature>
<reference evidence="4 5" key="1">
    <citation type="journal article" date="2014" name="Int. J. Syst. Evol. Microbiol.">
        <title>Complete genome sequence of Corynebacterium casei LMG S-19264T (=DSM 44701T), isolated from a smear-ripened cheese.</title>
        <authorList>
            <consortium name="US DOE Joint Genome Institute (JGI-PGF)"/>
            <person name="Walter F."/>
            <person name="Albersmeier A."/>
            <person name="Kalinowski J."/>
            <person name="Ruckert C."/>
        </authorList>
    </citation>
    <scope>NUCLEOTIDE SEQUENCE [LARGE SCALE GENOMIC DNA]</scope>
    <source>
        <strain evidence="4 5">CGMCC 1.15286</strain>
    </source>
</reference>
<gene>
    <name evidence="4" type="ORF">GCM10010918_53650</name>
</gene>
<feature type="compositionally biased region" description="Basic and acidic residues" evidence="1">
    <location>
        <begin position="422"/>
        <end position="441"/>
    </location>
</feature>
<keyword evidence="5" id="KW-1185">Reference proteome</keyword>
<evidence type="ECO:0000313" key="5">
    <source>
        <dbReference type="Proteomes" id="UP000600247"/>
    </source>
</evidence>
<dbReference type="RefSeq" id="WP_188892753.1">
    <property type="nucleotide sequence ID" value="NZ_BMHY01000019.1"/>
</dbReference>
<organism evidence="4 5">
    <name type="scientific">Paenibacillus radicis</name>
    <name type="common">ex Gao et al. 2016</name>
    <dbReference type="NCBI Taxonomy" id="1737354"/>
    <lineage>
        <taxon>Bacteria</taxon>
        <taxon>Bacillati</taxon>
        <taxon>Bacillota</taxon>
        <taxon>Bacilli</taxon>
        <taxon>Bacillales</taxon>
        <taxon>Paenibacillaceae</taxon>
        <taxon>Paenibacillus</taxon>
    </lineage>
</organism>
<comment type="caution">
    <text evidence="4">The sequence shown here is derived from an EMBL/GenBank/DDBJ whole genome shotgun (WGS) entry which is preliminary data.</text>
</comment>
<feature type="transmembrane region" description="Helical" evidence="2">
    <location>
        <begin position="201"/>
        <end position="220"/>
    </location>
</feature>
<dbReference type="InterPro" id="IPR025403">
    <property type="entry name" value="TgpA-like_C"/>
</dbReference>
<feature type="transmembrane region" description="Helical" evidence="2">
    <location>
        <begin position="158"/>
        <end position="180"/>
    </location>
</feature>
<feature type="transmembrane region" description="Helical" evidence="2">
    <location>
        <begin position="276"/>
        <end position="302"/>
    </location>
</feature>
<evidence type="ECO:0000259" key="3">
    <source>
        <dbReference type="Pfam" id="PF13559"/>
    </source>
</evidence>
<feature type="transmembrane region" description="Helical" evidence="2">
    <location>
        <begin position="12"/>
        <end position="35"/>
    </location>
</feature>
<evidence type="ECO:0000313" key="4">
    <source>
        <dbReference type="EMBL" id="GGG88395.1"/>
    </source>
</evidence>
<feature type="transmembrane region" description="Helical" evidence="2">
    <location>
        <begin position="67"/>
        <end position="88"/>
    </location>
</feature>
<keyword evidence="2" id="KW-1133">Transmembrane helix</keyword>
<dbReference type="Proteomes" id="UP000600247">
    <property type="component" value="Unassembled WGS sequence"/>
</dbReference>
<keyword evidence="2" id="KW-0812">Transmembrane</keyword>
<dbReference type="Pfam" id="PF13559">
    <property type="entry name" value="DUF4129"/>
    <property type="match status" value="1"/>
</dbReference>
<proteinExistence type="predicted"/>
<accession>A0A917HT35</accession>
<dbReference type="EMBL" id="BMHY01000019">
    <property type="protein sequence ID" value="GGG88395.1"/>
    <property type="molecule type" value="Genomic_DNA"/>
</dbReference>
<name>A0A917HT35_9BACL</name>
<sequence length="447" mass="50058">MIGRFNSKSPIASIFKGAVEVLFCLPLLLLIVVHVFSDQAVLLWLLTLPLCYGIGAFLKQVLKFNRLIYRLTAAIIIGAAHGGFIAVWDLGENAAGTAIVLVVLLVIISMLAVFRGISQMADGWTKLFPNTAMIFCIFAFVAIQPFKGMLPHITPYGNALTVCGIAAVILFFFLTNERLISDEAGSESRSRTAAGFRRQNRWMTALVVLVLIIISLFRQLQQLLESAFRAIGDAIMRWLNRPTEPIEPSTEPPPALDPALPIEPAEPSAWALLLEAILRIAGTILLIIVLGVVLFFIGRGLYRLLRKTMDRLLARSSESRELEGGYVDEVESLMSSSRWGRGRKGKADKEPGWSELRTGADRIRYLYRRFIKGHVEKGYSYQPHLTPKETAADLLSWQQRQGASDEEQSLVRAYEEVRYGEREMDAQSAEQLKKRLDESSRKSFKNK</sequence>
<keyword evidence="2" id="KW-0472">Membrane</keyword>
<feature type="domain" description="Protein-glutamine gamma-glutamyltransferase-like C-terminal" evidence="3">
    <location>
        <begin position="366"/>
        <end position="436"/>
    </location>
</feature>